<reference evidence="2" key="1">
    <citation type="submission" date="2011-06" db="EMBL/GenBank/DDBJ databases">
        <title>Complete genome sequence of Paenibacillus mucilaginosus KNP414.</title>
        <authorList>
            <person name="Wang J."/>
            <person name="Hu S."/>
            <person name="Hu X."/>
            <person name="Zhang B."/>
            <person name="Dong D."/>
            <person name="Zhang S."/>
            <person name="Zhao K."/>
            <person name="Wu D."/>
        </authorList>
    </citation>
    <scope>NUCLEOTIDE SEQUENCE [LARGE SCALE GENOMIC DNA]</scope>
    <source>
        <strain evidence="2">KNP414</strain>
    </source>
</reference>
<accession>F8FHB1</accession>
<dbReference type="AlphaFoldDB" id="F8FHB1"/>
<organism evidence="1 2">
    <name type="scientific">Paenibacillus mucilaginosus (strain KNP414)</name>
    <dbReference type="NCBI Taxonomy" id="1036673"/>
    <lineage>
        <taxon>Bacteria</taxon>
        <taxon>Bacillati</taxon>
        <taxon>Bacillota</taxon>
        <taxon>Bacilli</taxon>
        <taxon>Bacillales</taxon>
        <taxon>Paenibacillaceae</taxon>
        <taxon>Paenibacillus</taxon>
    </lineage>
</organism>
<gene>
    <name evidence="1" type="ordered locus">KNP414_01248</name>
</gene>
<dbReference type="RefSeq" id="WP_013914975.1">
    <property type="nucleotide sequence ID" value="NC_015690.1"/>
</dbReference>
<dbReference type="Proteomes" id="UP000006620">
    <property type="component" value="Chromosome"/>
</dbReference>
<dbReference type="EMBL" id="CP002869">
    <property type="protein sequence ID" value="AEI39813.1"/>
    <property type="molecule type" value="Genomic_DNA"/>
</dbReference>
<protein>
    <submittedName>
        <fullName evidence="1">Uncharacterized protein</fullName>
    </submittedName>
</protein>
<proteinExistence type="predicted"/>
<evidence type="ECO:0000313" key="2">
    <source>
        <dbReference type="Proteomes" id="UP000006620"/>
    </source>
</evidence>
<name>F8FHB1_PAEMK</name>
<dbReference type="KEGG" id="pms:KNP414_01248"/>
<evidence type="ECO:0000313" key="1">
    <source>
        <dbReference type="EMBL" id="AEI39813.1"/>
    </source>
</evidence>
<dbReference type="HOGENOM" id="CLU_2106551_0_0_9"/>
<reference evidence="1 2" key="2">
    <citation type="journal article" date="2013" name="Genome Announc.">
        <title>Genome Sequence of Growth-Improving Paenibacillus mucilaginosus Strain KNP414.</title>
        <authorList>
            <person name="Lu J.J."/>
            <person name="Wang J.F."/>
            <person name="Hu X.F."/>
        </authorList>
    </citation>
    <scope>NUCLEOTIDE SEQUENCE [LARGE SCALE GENOMIC DNA]</scope>
    <source>
        <strain evidence="1 2">KNP414</strain>
    </source>
</reference>
<dbReference type="PATRIC" id="fig|1036673.3.peg.1082"/>
<sequence>MNTLTVTTLPGQLVQINAHTEVDQVSSTSGTTFSYELIQRLRRNGDLITDVHVAGGGSKQVGVAFPQDEEPVIIWADVPPPGTHVYTITIQIINAVNVGSVTAESRSLHAIVIQT</sequence>